<feature type="region of interest" description="Disordered" evidence="1">
    <location>
        <begin position="1"/>
        <end position="86"/>
    </location>
</feature>
<feature type="compositionally biased region" description="Low complexity" evidence="1">
    <location>
        <begin position="489"/>
        <end position="508"/>
    </location>
</feature>
<comment type="caution">
    <text evidence="3">The sequence shown here is derived from an EMBL/GenBank/DDBJ whole genome shotgun (WGS) entry which is preliminary data.</text>
</comment>
<evidence type="ECO:0000256" key="1">
    <source>
        <dbReference type="SAM" id="MobiDB-lite"/>
    </source>
</evidence>
<reference evidence="3 4" key="1">
    <citation type="submission" date="2019-04" db="EMBL/GenBank/DDBJ databases">
        <title>Draft genome of the big-headed turtle Platysternon megacephalum.</title>
        <authorList>
            <person name="Gong S."/>
        </authorList>
    </citation>
    <scope>NUCLEOTIDE SEQUENCE [LARGE SCALE GENOMIC DNA]</scope>
    <source>
        <strain evidence="3">DO16091913</strain>
        <tissue evidence="3">Muscle</tissue>
    </source>
</reference>
<keyword evidence="4" id="KW-1185">Reference proteome</keyword>
<dbReference type="AlphaFoldDB" id="A0A4D9DNC2"/>
<protein>
    <submittedName>
        <fullName evidence="3">Abhydrolase domain-containing protein 16A-like</fullName>
    </submittedName>
</protein>
<feature type="region of interest" description="Disordered" evidence="1">
    <location>
        <begin position="423"/>
        <end position="508"/>
    </location>
</feature>
<dbReference type="InterPro" id="IPR031943">
    <property type="entry name" value="CARMIL_C"/>
</dbReference>
<feature type="compositionally biased region" description="Basic residues" evidence="1">
    <location>
        <begin position="15"/>
        <end position="25"/>
    </location>
</feature>
<feature type="compositionally biased region" description="Polar residues" evidence="1">
    <location>
        <begin position="336"/>
        <end position="361"/>
    </location>
</feature>
<dbReference type="STRING" id="55544.A0A4D9DNC2"/>
<evidence type="ECO:0000259" key="2">
    <source>
        <dbReference type="Pfam" id="PF16000"/>
    </source>
</evidence>
<feature type="compositionally biased region" description="Low complexity" evidence="1">
    <location>
        <begin position="280"/>
        <end position="300"/>
    </location>
</feature>
<name>A0A4D9DNC2_9SAUR</name>
<keyword evidence="3" id="KW-0378">Hydrolase</keyword>
<dbReference type="OrthoDB" id="18598at2759"/>
<accession>A0A4D9DNC2</accession>
<dbReference type="Proteomes" id="UP000297703">
    <property type="component" value="Unassembled WGS sequence"/>
</dbReference>
<dbReference type="Pfam" id="PF16000">
    <property type="entry name" value="CARMIL_C"/>
    <property type="match status" value="1"/>
</dbReference>
<organism evidence="3 4">
    <name type="scientific">Platysternon megacephalum</name>
    <name type="common">big-headed turtle</name>
    <dbReference type="NCBI Taxonomy" id="55544"/>
    <lineage>
        <taxon>Eukaryota</taxon>
        <taxon>Metazoa</taxon>
        <taxon>Chordata</taxon>
        <taxon>Craniata</taxon>
        <taxon>Vertebrata</taxon>
        <taxon>Euteleostomi</taxon>
        <taxon>Archelosauria</taxon>
        <taxon>Testudinata</taxon>
        <taxon>Testudines</taxon>
        <taxon>Cryptodira</taxon>
        <taxon>Durocryptodira</taxon>
        <taxon>Testudinoidea</taxon>
        <taxon>Platysternidae</taxon>
        <taxon>Platysternon</taxon>
    </lineage>
</organism>
<feature type="compositionally biased region" description="Basic and acidic residues" evidence="1">
    <location>
        <begin position="237"/>
        <end position="253"/>
    </location>
</feature>
<dbReference type="EMBL" id="QXTE01000456">
    <property type="protein sequence ID" value="TFJ97847.1"/>
    <property type="molecule type" value="Genomic_DNA"/>
</dbReference>
<feature type="domain" description="CARMIL C-terminal" evidence="2">
    <location>
        <begin position="1"/>
        <end position="105"/>
    </location>
</feature>
<feature type="region of interest" description="Disordered" evidence="1">
    <location>
        <begin position="101"/>
        <end position="188"/>
    </location>
</feature>
<gene>
    <name evidence="3" type="ORF">DR999_PMT20272</name>
</gene>
<feature type="region of interest" description="Disordered" evidence="1">
    <location>
        <begin position="322"/>
        <end position="393"/>
    </location>
</feature>
<proteinExistence type="predicted"/>
<reference evidence="3 4" key="2">
    <citation type="submission" date="2019-04" db="EMBL/GenBank/DDBJ databases">
        <title>The genome sequence of big-headed turtle.</title>
        <authorList>
            <person name="Gong S."/>
        </authorList>
    </citation>
    <scope>NUCLEOTIDE SEQUENCE [LARGE SCALE GENOMIC DNA]</scope>
    <source>
        <strain evidence="3">DO16091913</strain>
        <tissue evidence="3">Muscle</tissue>
    </source>
</reference>
<evidence type="ECO:0000313" key="4">
    <source>
        <dbReference type="Proteomes" id="UP000297703"/>
    </source>
</evidence>
<dbReference type="GO" id="GO:0016787">
    <property type="term" value="F:hydrolase activity"/>
    <property type="evidence" value="ECO:0007669"/>
    <property type="project" value="UniProtKB-KW"/>
</dbReference>
<feature type="compositionally biased region" description="Basic and acidic residues" evidence="1">
    <location>
        <begin position="1"/>
        <end position="14"/>
    </location>
</feature>
<sequence length="508" mass="55039">MDLPTEGEKLEHYTRARPRPHRRNKQPPSKPHVQPAPSENDEDRSITCVDEGLEEFFTKKLIQEEPPPVPRGISPGSAPLAPSGTRTFKKKIGNFFAFKKPKSSRGWKCEKEPEGSPSAAKGRKSTRSDISKPPSKAGEPGKALSKSEEGGLAVEPRANAEPSQTLDAAHRIRPKYSREGKSQSLILLSGEDEEALGVKHEKRRHFEKSDGEIPSSFEQRVHVMLHRIGVTKVLSSEGKKKQSKEGEIKKAGSDGDIMDSSAGSPPLVLKSRTHSMSTDPSARSGPADAAGRAAAEPSRGPSDVRLSWKALGKQLNAELKGKCSELHSSPRRSFVVQEQSSPTEQQVRESWSSSLPRTGRSTPAPAPRRISNAGTSRDSVDADNCLKPKPRLKNVATRRAISVHEEQLREQGCTAALESVKIPLRLQRSPVLKRKPKPNSMVDVAGSSTPSAPAALQDTLPQDEPRATAELQGEQPQAGEQPVENAQNSHTPKSSSSRPTSSPPGTMS</sequence>
<feature type="region of interest" description="Disordered" evidence="1">
    <location>
        <begin position="231"/>
        <end position="307"/>
    </location>
</feature>
<evidence type="ECO:0000313" key="3">
    <source>
        <dbReference type="EMBL" id="TFJ97847.1"/>
    </source>
</evidence>